<organism evidence="8 9">
    <name type="scientific">Comamonas terrigena</name>
    <dbReference type="NCBI Taxonomy" id="32013"/>
    <lineage>
        <taxon>Bacteria</taxon>
        <taxon>Pseudomonadati</taxon>
        <taxon>Pseudomonadota</taxon>
        <taxon>Betaproteobacteria</taxon>
        <taxon>Burkholderiales</taxon>
        <taxon>Comamonadaceae</taxon>
        <taxon>Comamonas</taxon>
    </lineage>
</organism>
<dbReference type="GO" id="GO:0009306">
    <property type="term" value="P:protein secretion"/>
    <property type="evidence" value="ECO:0007669"/>
    <property type="project" value="InterPro"/>
</dbReference>
<reference evidence="9" key="1">
    <citation type="submission" date="2017-09" db="EMBL/GenBank/DDBJ databases">
        <title>FDA dAtabase for Regulatory Grade micrObial Sequences (FDA-ARGOS): Supporting development and validation of Infectious Disease Dx tests.</title>
        <authorList>
            <person name="Minogue T."/>
            <person name="Wolcott M."/>
            <person name="Wasieloski L."/>
            <person name="Aguilar W."/>
            <person name="Moore D."/>
            <person name="Tallon L."/>
            <person name="Sadzewicz L."/>
            <person name="Ott S."/>
            <person name="Zhao X."/>
            <person name="Nagaraj S."/>
            <person name="Vavikolanu K."/>
            <person name="Aluvathingal J."/>
            <person name="Nadendla S."/>
            <person name="Sichtig H."/>
        </authorList>
    </citation>
    <scope>NUCLEOTIDE SEQUENCE [LARGE SCALE GENOMIC DNA]</scope>
    <source>
        <strain evidence="9">FDAARGOS_394</strain>
    </source>
</reference>
<evidence type="ECO:0000256" key="2">
    <source>
        <dbReference type="ARBA" id="ARBA00022692"/>
    </source>
</evidence>
<feature type="region of interest" description="Disordered" evidence="5">
    <location>
        <begin position="1134"/>
        <end position="1161"/>
    </location>
</feature>
<dbReference type="EMBL" id="PDEA01000001">
    <property type="protein sequence ID" value="PEH88506.1"/>
    <property type="molecule type" value="Genomic_DNA"/>
</dbReference>
<comment type="subcellular location">
    <subcellularLocation>
        <location evidence="1">Membrane</location>
        <topology evidence="1">Single-pass membrane protein</topology>
    </subcellularLocation>
</comment>
<dbReference type="Proteomes" id="UP000220246">
    <property type="component" value="Unassembled WGS sequence"/>
</dbReference>
<proteinExistence type="predicted"/>
<evidence type="ECO:0000256" key="3">
    <source>
        <dbReference type="ARBA" id="ARBA00022989"/>
    </source>
</evidence>
<dbReference type="Pfam" id="PF04357">
    <property type="entry name" value="TamB"/>
    <property type="match status" value="1"/>
</dbReference>
<evidence type="ECO:0000259" key="7">
    <source>
        <dbReference type="Pfam" id="PF04357"/>
    </source>
</evidence>
<dbReference type="GO" id="GO:0005886">
    <property type="term" value="C:plasma membrane"/>
    <property type="evidence" value="ECO:0007669"/>
    <property type="project" value="InterPro"/>
</dbReference>
<feature type="region of interest" description="Disordered" evidence="5">
    <location>
        <begin position="1"/>
        <end position="28"/>
    </location>
</feature>
<evidence type="ECO:0000256" key="5">
    <source>
        <dbReference type="SAM" id="MobiDB-lite"/>
    </source>
</evidence>
<evidence type="ECO:0000313" key="8">
    <source>
        <dbReference type="EMBL" id="PEH88506.1"/>
    </source>
</evidence>
<sequence>MADPTVSPSSSDLPASARDGSPPPAAPARSPRRWWHKLLLALAALVLLLAVLLGGGWWWMGQADSLASTLTRVAGWLPSGQTLEAKEVQGTLRHGGKIGWLRWTSPTLQVEVEQADIGWQLSPLLSRELRLGQVHIGTVRIRSTPDPTDQTPTEPLQSLTLPLRIDLPFQVDTVVWQGTPEVQATELQGHYRYTGSHHQLAVNSLRWAEGRYAAQLKLQGAAPMELEAHLRGSIQTALPEQDMRLQTLATVQLSGTLAGADAQIEAQASAYAKDVVQEDSAQDLPQPTAREAEDIASSQTLRAQLSAKLQPWQPQPVVSAHAQLHQVDVSLFWPDGPHTLLSGEVQAGPSATGWDLRANVRNAIPGPWDLRALPIHQLEADVQQQGTTWRLEEAQINLGTGHLTAQGSYDGTTRSVQGDAVLHQVDPAALWSTLDPAPLKGQITARTPAAEAGATPVVDFQVDIATTRGPATGRVVRTAGNSSPLRIDAVRAQGQWSAPVLTLRQLHLNAMQAQLDSKQLEFHSDSLLVRTTAQLQAPGTQLELQGHISPDEGAGQASLRLQSAPQMLAWLQRLPGMADTLQGARLEGAADASVQWKGGWGKLQQRLQHTAATPVASGLQLQASLRSTGLQWTPAGPEASTTRIDQFSLNLQGTPEQLQATLNTQLRQGAQRIALDTLLQGGLLTNRGAAALDWQGRVERLQAQWSPGTDSAGSWKAELASPLTVSQRTVGQTIRSQRIDTSAGQLRVSAPTGSAPAGLQWQPINLRQGSDGSWQVQSQGQLQGIPLAWADAFGAEPGKGPLTAAGISGDLSLNGRWNIDTTGRSPVADVVLERASGDIRLAVVEEETAANVTVIRSEGAVARRADGAVQQQRVPGRGMRARIQNLRLQLQMRDSEVRTQLLWDTERAGHLSADVRSTLQRTAEGWAWPENAPLSGSAKANLPDIGIWAMFAPPGWRVTGSLNADVRIAGTRSDPRWDGTLGADKLSIVSLLDGLDLHDGRLRARLQGTRLDITELTLQGGKGSTARILGYSGNLTPAPQEGGQLTGSGFVAWNPQPAAGQSGMQMDIQLRAERLQVLVRADRQLSTSGQMQARLDNGQFVLRGDLTVDRAAILLPDASAPSLDKDVVVHSAASRKAEAERRQREARQAAQQASAGASPNTAKVPDILLNLNLGRDFALQGFGITTRLRGQLQVRGGSTLSAPPQITGEVRTEQGRYRAWGQSLDVESGLVRFNGPYNNPSLDITAIRPNITVRAGVRVLGSATDPRVTLFSDPEMSDAEKLSWIVMGRDTASGGAEAALLQQAALALLSGGGTSENFAGRVGLDEIGFKGASTDSTDANAGAALTLGKRLSKDLYVTYEQSLNGAMGTLYVFYEMSRRLTLRGQTGLQTAVDLIYTVRKD</sequence>
<dbReference type="PANTHER" id="PTHR36985">
    <property type="entry name" value="TRANSLOCATION AND ASSEMBLY MODULE SUBUNIT TAMB"/>
    <property type="match status" value="1"/>
</dbReference>
<comment type="caution">
    <text evidence="8">The sequence shown here is derived from an EMBL/GenBank/DDBJ whole genome shotgun (WGS) entry which is preliminary data.</text>
</comment>
<evidence type="ECO:0000313" key="9">
    <source>
        <dbReference type="Proteomes" id="UP000220246"/>
    </source>
</evidence>
<evidence type="ECO:0000256" key="1">
    <source>
        <dbReference type="ARBA" id="ARBA00004167"/>
    </source>
</evidence>
<dbReference type="PANTHER" id="PTHR36985:SF1">
    <property type="entry name" value="TRANSLOCATION AND ASSEMBLY MODULE SUBUNIT TAMB"/>
    <property type="match status" value="1"/>
</dbReference>
<dbReference type="GO" id="GO:0097347">
    <property type="term" value="C:TAM protein secretion complex"/>
    <property type="evidence" value="ECO:0007669"/>
    <property type="project" value="TreeGrafter"/>
</dbReference>
<dbReference type="OrthoDB" id="5288149at2"/>
<gene>
    <name evidence="8" type="ORF">CRM82_07730</name>
</gene>
<dbReference type="GeneID" id="80800486"/>
<protein>
    <recommendedName>
        <fullName evidence="7">Translocation and assembly module TamB C-terminal domain-containing protein</fullName>
    </recommendedName>
</protein>
<accession>A0A2A7UTI4</accession>
<feature type="compositionally biased region" description="Low complexity" evidence="5">
    <location>
        <begin position="1148"/>
        <end position="1158"/>
    </location>
</feature>
<evidence type="ECO:0000256" key="6">
    <source>
        <dbReference type="SAM" id="Phobius"/>
    </source>
</evidence>
<evidence type="ECO:0000256" key="4">
    <source>
        <dbReference type="ARBA" id="ARBA00023136"/>
    </source>
</evidence>
<feature type="compositionally biased region" description="Basic and acidic residues" evidence="5">
    <location>
        <begin position="1135"/>
        <end position="1147"/>
    </location>
</feature>
<dbReference type="InterPro" id="IPR007452">
    <property type="entry name" value="TamB_C"/>
</dbReference>
<dbReference type="RefSeq" id="WP_066539607.1">
    <property type="nucleotide sequence ID" value="NZ_PDEA01000001.1"/>
</dbReference>
<dbReference type="STRING" id="1219032.GCA_001515545_03055"/>
<feature type="transmembrane region" description="Helical" evidence="6">
    <location>
        <begin position="38"/>
        <end position="60"/>
    </location>
</feature>
<keyword evidence="2 6" id="KW-0812">Transmembrane</keyword>
<feature type="domain" description="Translocation and assembly module TamB C-terminal" evidence="7">
    <location>
        <begin position="1040"/>
        <end position="1399"/>
    </location>
</feature>
<keyword evidence="4 6" id="KW-0472">Membrane</keyword>
<keyword evidence="3 6" id="KW-1133">Transmembrane helix</keyword>
<keyword evidence="9" id="KW-1185">Reference proteome</keyword>
<feature type="compositionally biased region" description="Polar residues" evidence="5">
    <location>
        <begin position="1"/>
        <end position="13"/>
    </location>
</feature>
<name>A0A2A7UTI4_COMTR</name>